<proteinExistence type="predicted"/>
<dbReference type="SUPFAM" id="SSF101874">
    <property type="entry name" value="YceI-like"/>
    <property type="match status" value="1"/>
</dbReference>
<protein>
    <recommendedName>
        <fullName evidence="2">Lipid/polyisoprenoid-binding YceI-like domain-containing protein</fullName>
    </recommendedName>
</protein>
<sequence>MKKIILTIGLVASLLMAGCSDDPEEPKNTNLVTFNLAPESRIAWKGKAADGNFNEGTIQATGNVDAVVSPGGELKRIHAGLVEMPVLTIEVTNLPAHLKPVLENHLKTSDFFYMAMHPKVSFRFLSAERLNNDVNGYNYQVRGEMTLLGQTHALEFPARIILNSNVLSLKAKPSFKQSLWGMNYHLDESYPADDRLLDGIDLSFDIKANR</sequence>
<dbReference type="Pfam" id="PF04264">
    <property type="entry name" value="YceI"/>
    <property type="match status" value="1"/>
</dbReference>
<feature type="chain" id="PRO_5019403540" description="Lipid/polyisoprenoid-binding YceI-like domain-containing protein" evidence="1">
    <location>
        <begin position="18"/>
        <end position="210"/>
    </location>
</feature>
<accession>A0A419S896</accession>
<dbReference type="OrthoDB" id="951410at2"/>
<evidence type="ECO:0000313" key="3">
    <source>
        <dbReference type="EMBL" id="RKD17998.1"/>
    </source>
</evidence>
<reference evidence="3 4" key="1">
    <citation type="submission" date="2016-07" db="EMBL/GenBank/DDBJ databases">
        <title>Genome of Pelobium manganitolerans.</title>
        <authorList>
            <person name="Wu S."/>
            <person name="Wang G."/>
        </authorList>
    </citation>
    <scope>NUCLEOTIDE SEQUENCE [LARGE SCALE GENOMIC DNA]</scope>
    <source>
        <strain evidence="3 4">YS-25</strain>
    </source>
</reference>
<gene>
    <name evidence="3" type="ORF">BCY91_16270</name>
</gene>
<dbReference type="Proteomes" id="UP000283433">
    <property type="component" value="Unassembled WGS sequence"/>
</dbReference>
<dbReference type="Gene3D" id="2.40.128.110">
    <property type="entry name" value="Lipid/polyisoprenoid-binding, YceI-like"/>
    <property type="match status" value="1"/>
</dbReference>
<evidence type="ECO:0000313" key="4">
    <source>
        <dbReference type="Proteomes" id="UP000283433"/>
    </source>
</evidence>
<keyword evidence="4" id="KW-1185">Reference proteome</keyword>
<dbReference type="InterPro" id="IPR036761">
    <property type="entry name" value="TTHA0802/YceI-like_sf"/>
</dbReference>
<comment type="caution">
    <text evidence="3">The sequence shown here is derived from an EMBL/GenBank/DDBJ whole genome shotgun (WGS) entry which is preliminary data.</text>
</comment>
<dbReference type="RefSeq" id="WP_120181068.1">
    <property type="nucleotide sequence ID" value="NZ_CBINCU010000026.1"/>
</dbReference>
<dbReference type="PROSITE" id="PS51257">
    <property type="entry name" value="PROKAR_LIPOPROTEIN"/>
    <property type="match status" value="1"/>
</dbReference>
<feature type="signal peptide" evidence="1">
    <location>
        <begin position="1"/>
        <end position="17"/>
    </location>
</feature>
<name>A0A419S896_9SPHI</name>
<dbReference type="InterPro" id="IPR007372">
    <property type="entry name" value="Lipid/polyisoprenoid-bd_YceI"/>
</dbReference>
<dbReference type="SMART" id="SM00867">
    <property type="entry name" value="YceI"/>
    <property type="match status" value="1"/>
</dbReference>
<organism evidence="3 4">
    <name type="scientific">Pelobium manganitolerans</name>
    <dbReference type="NCBI Taxonomy" id="1842495"/>
    <lineage>
        <taxon>Bacteria</taxon>
        <taxon>Pseudomonadati</taxon>
        <taxon>Bacteroidota</taxon>
        <taxon>Sphingobacteriia</taxon>
        <taxon>Sphingobacteriales</taxon>
        <taxon>Sphingobacteriaceae</taxon>
        <taxon>Pelobium</taxon>
    </lineage>
</organism>
<keyword evidence="1" id="KW-0732">Signal</keyword>
<evidence type="ECO:0000256" key="1">
    <source>
        <dbReference type="SAM" id="SignalP"/>
    </source>
</evidence>
<dbReference type="AlphaFoldDB" id="A0A419S896"/>
<dbReference type="EMBL" id="MBTA01000006">
    <property type="protein sequence ID" value="RKD17998.1"/>
    <property type="molecule type" value="Genomic_DNA"/>
</dbReference>
<evidence type="ECO:0000259" key="2">
    <source>
        <dbReference type="SMART" id="SM00867"/>
    </source>
</evidence>
<feature type="domain" description="Lipid/polyisoprenoid-binding YceI-like" evidence="2">
    <location>
        <begin position="33"/>
        <end position="209"/>
    </location>
</feature>